<dbReference type="EMBL" id="FOWD01000042">
    <property type="protein sequence ID" value="SFO58027.1"/>
    <property type="molecule type" value="Genomic_DNA"/>
</dbReference>
<protein>
    <submittedName>
        <fullName evidence="1">Uncharacterized protein</fullName>
    </submittedName>
</protein>
<keyword evidence="2" id="KW-1185">Reference proteome</keyword>
<name>A0A1I5IBQ9_9FIRM</name>
<dbReference type="STRING" id="1527.SAMN04489757_14231"/>
<dbReference type="Proteomes" id="UP000198806">
    <property type="component" value="Unassembled WGS sequence"/>
</dbReference>
<gene>
    <name evidence="1" type="ORF">SAMN04489757_14231</name>
</gene>
<evidence type="ECO:0000313" key="1">
    <source>
        <dbReference type="EMBL" id="SFO58027.1"/>
    </source>
</evidence>
<sequence length="71" mass="8261">MLYGVSKGNIGRLEFILSHLAIYKLRIGHIQLKHQEIMVVSGCILMHQYLGELKHIVKKFVRIMLTLVKLF</sequence>
<reference evidence="1 2" key="1">
    <citation type="submission" date="2016-10" db="EMBL/GenBank/DDBJ databases">
        <authorList>
            <person name="de Groot N.N."/>
        </authorList>
    </citation>
    <scope>NUCLEOTIDE SEQUENCE [LARGE SCALE GENOMIC DNA]</scope>
    <source>
        <strain evidence="1 2">DSM 1283</strain>
    </source>
</reference>
<accession>A0A1I5IBQ9</accession>
<proteinExistence type="predicted"/>
<organism evidence="1 2">
    <name type="scientific">Anaerocolumna aminovalerica</name>
    <dbReference type="NCBI Taxonomy" id="1527"/>
    <lineage>
        <taxon>Bacteria</taxon>
        <taxon>Bacillati</taxon>
        <taxon>Bacillota</taxon>
        <taxon>Clostridia</taxon>
        <taxon>Lachnospirales</taxon>
        <taxon>Lachnospiraceae</taxon>
        <taxon>Anaerocolumna</taxon>
    </lineage>
</organism>
<dbReference type="AlphaFoldDB" id="A0A1I5IBQ9"/>
<evidence type="ECO:0000313" key="2">
    <source>
        <dbReference type="Proteomes" id="UP000198806"/>
    </source>
</evidence>